<evidence type="ECO:0000313" key="2">
    <source>
        <dbReference type="Proteomes" id="UP001500618"/>
    </source>
</evidence>
<proteinExistence type="predicted"/>
<name>A0ABP4RMD7_9ACTN</name>
<sequence>MATVPFHATAVAGRPCPADRGRASVAVLGLGDVRAASPVQALCSHDPDTEFAFHVARTRNGLTTALAASRCLRCREPIIGIDANGDGNPPHGWMTTAEYARRRVPPSRNSLI</sequence>
<dbReference type="Proteomes" id="UP001500618">
    <property type="component" value="Unassembled WGS sequence"/>
</dbReference>
<organism evidence="1 2">
    <name type="scientific">Fodinicola feengrottensis</name>
    <dbReference type="NCBI Taxonomy" id="435914"/>
    <lineage>
        <taxon>Bacteria</taxon>
        <taxon>Bacillati</taxon>
        <taxon>Actinomycetota</taxon>
        <taxon>Actinomycetes</taxon>
        <taxon>Mycobacteriales</taxon>
        <taxon>Fodinicola</taxon>
    </lineage>
</organism>
<keyword evidence="2" id="KW-1185">Reference proteome</keyword>
<evidence type="ECO:0000313" key="1">
    <source>
        <dbReference type="EMBL" id="GAA1657376.1"/>
    </source>
</evidence>
<dbReference type="RefSeq" id="WP_163571984.1">
    <property type="nucleotide sequence ID" value="NZ_BAAANY010000001.1"/>
</dbReference>
<dbReference type="EMBL" id="BAAANY010000001">
    <property type="protein sequence ID" value="GAA1657376.1"/>
    <property type="molecule type" value="Genomic_DNA"/>
</dbReference>
<reference evidence="2" key="1">
    <citation type="journal article" date="2019" name="Int. J. Syst. Evol. Microbiol.">
        <title>The Global Catalogue of Microorganisms (GCM) 10K type strain sequencing project: providing services to taxonomists for standard genome sequencing and annotation.</title>
        <authorList>
            <consortium name="The Broad Institute Genomics Platform"/>
            <consortium name="The Broad Institute Genome Sequencing Center for Infectious Disease"/>
            <person name="Wu L."/>
            <person name="Ma J."/>
        </authorList>
    </citation>
    <scope>NUCLEOTIDE SEQUENCE [LARGE SCALE GENOMIC DNA]</scope>
    <source>
        <strain evidence="2">JCM 14718</strain>
    </source>
</reference>
<comment type="caution">
    <text evidence="1">The sequence shown here is derived from an EMBL/GenBank/DDBJ whole genome shotgun (WGS) entry which is preliminary data.</text>
</comment>
<protein>
    <submittedName>
        <fullName evidence="1">Uncharacterized protein</fullName>
    </submittedName>
</protein>
<accession>A0ABP4RMD7</accession>
<gene>
    <name evidence="1" type="ORF">GCM10009765_03630</name>
</gene>